<proteinExistence type="predicted"/>
<dbReference type="EMBL" id="CABIJS010000255">
    <property type="protein sequence ID" value="VUZ47746.1"/>
    <property type="molecule type" value="Genomic_DNA"/>
</dbReference>
<protein>
    <submittedName>
        <fullName evidence="2">Uncharacterized protein</fullName>
    </submittedName>
</protein>
<keyword evidence="1" id="KW-0812">Transmembrane</keyword>
<evidence type="ECO:0000256" key="1">
    <source>
        <dbReference type="SAM" id="Phobius"/>
    </source>
</evidence>
<feature type="transmembrane region" description="Helical" evidence="1">
    <location>
        <begin position="59"/>
        <end position="85"/>
    </location>
</feature>
<feature type="transmembrane region" description="Helical" evidence="1">
    <location>
        <begin position="27"/>
        <end position="47"/>
    </location>
</feature>
<organism evidence="2 3">
    <name type="scientific">Hymenolepis diminuta</name>
    <name type="common">Rat tapeworm</name>
    <dbReference type="NCBI Taxonomy" id="6216"/>
    <lineage>
        <taxon>Eukaryota</taxon>
        <taxon>Metazoa</taxon>
        <taxon>Spiralia</taxon>
        <taxon>Lophotrochozoa</taxon>
        <taxon>Platyhelminthes</taxon>
        <taxon>Cestoda</taxon>
        <taxon>Eucestoda</taxon>
        <taxon>Cyclophyllidea</taxon>
        <taxon>Hymenolepididae</taxon>
        <taxon>Hymenolepis</taxon>
    </lineage>
</organism>
<dbReference type="Proteomes" id="UP000321570">
    <property type="component" value="Unassembled WGS sequence"/>
</dbReference>
<reference evidence="2 3" key="1">
    <citation type="submission" date="2019-07" db="EMBL/GenBank/DDBJ databases">
        <authorList>
            <person name="Jastrzebski P J."/>
            <person name="Paukszto L."/>
            <person name="Jastrzebski P J."/>
        </authorList>
    </citation>
    <scope>NUCLEOTIDE SEQUENCE [LARGE SCALE GENOMIC DNA]</scope>
    <source>
        <strain evidence="2 3">WMS-il1</strain>
    </source>
</reference>
<name>A0A564YKL1_HYMDI</name>
<dbReference type="AlphaFoldDB" id="A0A564YKL1"/>
<sequence>LQRLGLIFSVPQPFLILLNPHCGLIDIFWLSQLLVFCLVTVVPIVSCQPLIVTPTPIDLLTFLGIISFFRFVSFCSNCIINNIFINNIDN</sequence>
<evidence type="ECO:0000313" key="2">
    <source>
        <dbReference type="EMBL" id="VUZ47746.1"/>
    </source>
</evidence>
<keyword evidence="1" id="KW-1133">Transmembrane helix</keyword>
<feature type="non-terminal residue" evidence="2">
    <location>
        <position position="1"/>
    </location>
</feature>
<keyword evidence="1" id="KW-0472">Membrane</keyword>
<keyword evidence="3" id="KW-1185">Reference proteome</keyword>
<gene>
    <name evidence="2" type="ORF">WMSIL1_LOCUS7206</name>
</gene>
<accession>A0A564YKL1</accession>
<evidence type="ECO:0000313" key="3">
    <source>
        <dbReference type="Proteomes" id="UP000321570"/>
    </source>
</evidence>